<dbReference type="OMA" id="MAFVANI"/>
<dbReference type="GO" id="GO:0016706">
    <property type="term" value="F:2-oxoglutarate-dependent dioxygenase activity"/>
    <property type="evidence" value="ECO:0007669"/>
    <property type="project" value="UniProtKB-ARBA"/>
</dbReference>
<comment type="cofactor">
    <cofactor evidence="1">
        <name>Fe(2+)</name>
        <dbReference type="ChEBI" id="CHEBI:29033"/>
    </cofactor>
</comment>
<feature type="domain" description="TauD/TfdA-like" evidence="8">
    <location>
        <begin position="280"/>
        <end position="520"/>
    </location>
</feature>
<keyword evidence="3" id="KW-0479">Metal-binding</keyword>
<sequence length="617" mass="70722">MRQSLRFARASSGLAAALSSAPKTPAALRLSQLAQLRNTCVTAQPLTFVRQVRLNHADATKTSSESEAEAVAPARSPVEPPVDGSTLVDHVAGAPGEESVVTPPVEEGEEQWHVPRRYRRKDKIDLPLNQRYDEKRRMVFPNRLRDDYGVMQWNATTLRVRYSDSDKPLDLPTLFLRDGCQCPKCVDPSSGQKTFSTTDLPDAPSIMSARAMPDGTVEIIWHNDPLSEGGKHQTLLKPELIKRWREGDNTTRGQNIPSGPMIPWDRAMYQALLNKGWCRVKYKDWIHNDNAFWSAFHDFCRTGLLFVTDVPEDEASVERIAKRIGPLQHTFYGWTWDVRSKPRAENVAYTNVFLGLHQDLMYHNPIPRVQLLHCLANSCEGGESLFASGIRAAYELQQTDPINYGVLTRYDTHYCYDRNGHYYHARRCTIVEGLPGGPIMTHWAPPFQGTQRRLSGPVQPSLLRWKRAATAFQKTIEDERNMYEYKLKPGECVIFDNQRVLHGRREFQTTQGSRWLKGAYISPQVFAAKETELAHRLGRRFIDKDEIMAWVSQERKLVRDTLPDELKEKVNLVEEDRLFEGAERLHKAMKEELKTVNNWRRYLEEHQSEGEQAEVSQ</sequence>
<dbReference type="eggNOG" id="KOG3889">
    <property type="taxonomic scope" value="Eukaryota"/>
</dbReference>
<accession>G0S378</accession>
<dbReference type="CDD" id="cd00250">
    <property type="entry name" value="CAS_like"/>
    <property type="match status" value="1"/>
</dbReference>
<evidence type="ECO:0000256" key="2">
    <source>
        <dbReference type="ARBA" id="ARBA00008654"/>
    </source>
</evidence>
<evidence type="ECO:0000256" key="3">
    <source>
        <dbReference type="ARBA" id="ARBA00022723"/>
    </source>
</evidence>
<feature type="domain" description="Gamma-butyrobetaine hydroxylase-like N-terminal" evidence="9">
    <location>
        <begin position="155"/>
        <end position="223"/>
    </location>
</feature>
<comment type="similarity">
    <text evidence="2">Belongs to the gamma-BBH/TMLD family.</text>
</comment>
<keyword evidence="4" id="KW-0223">Dioxygenase</keyword>
<dbReference type="Gene3D" id="3.60.130.10">
    <property type="entry name" value="Clavaminate synthase-like"/>
    <property type="match status" value="1"/>
</dbReference>
<dbReference type="InterPro" id="IPR010376">
    <property type="entry name" value="GBBH-like_N"/>
</dbReference>
<protein>
    <submittedName>
        <fullName evidence="10">Gamma-butyrobetaine hydroxylase-like protein</fullName>
    </submittedName>
</protein>
<keyword evidence="6" id="KW-0408">Iron</keyword>
<dbReference type="SUPFAM" id="SSF51197">
    <property type="entry name" value="Clavaminate synthase-like"/>
    <property type="match status" value="1"/>
</dbReference>
<proteinExistence type="inferred from homology"/>
<gene>
    <name evidence="10" type="ORF">CTHT_0019990</name>
</gene>
<dbReference type="GeneID" id="18256037"/>
<evidence type="ECO:0000259" key="8">
    <source>
        <dbReference type="Pfam" id="PF02668"/>
    </source>
</evidence>
<evidence type="ECO:0000313" key="11">
    <source>
        <dbReference type="Proteomes" id="UP000008066"/>
    </source>
</evidence>
<feature type="compositionally biased region" description="Low complexity" evidence="7">
    <location>
        <begin position="63"/>
        <end position="77"/>
    </location>
</feature>
<evidence type="ECO:0000256" key="5">
    <source>
        <dbReference type="ARBA" id="ARBA00023002"/>
    </source>
</evidence>
<dbReference type="InterPro" id="IPR003819">
    <property type="entry name" value="TauD/TfdA-like"/>
</dbReference>
<dbReference type="AlphaFoldDB" id="G0S378"/>
<evidence type="ECO:0000256" key="7">
    <source>
        <dbReference type="SAM" id="MobiDB-lite"/>
    </source>
</evidence>
<keyword evidence="5" id="KW-0560">Oxidoreductase</keyword>
<dbReference type="InterPro" id="IPR050411">
    <property type="entry name" value="AlphaKG_dependent_hydroxylases"/>
</dbReference>
<dbReference type="GO" id="GO:0046872">
    <property type="term" value="F:metal ion binding"/>
    <property type="evidence" value="ECO:0007669"/>
    <property type="project" value="UniProtKB-KW"/>
</dbReference>
<feature type="region of interest" description="Disordered" evidence="7">
    <location>
        <begin position="58"/>
        <end position="84"/>
    </location>
</feature>
<dbReference type="Pfam" id="PF06155">
    <property type="entry name" value="GBBH-like_N"/>
    <property type="match status" value="1"/>
</dbReference>
<evidence type="ECO:0000256" key="4">
    <source>
        <dbReference type="ARBA" id="ARBA00022964"/>
    </source>
</evidence>
<evidence type="ECO:0000259" key="9">
    <source>
        <dbReference type="Pfam" id="PF06155"/>
    </source>
</evidence>
<dbReference type="KEGG" id="cthr:CTHT_0019990"/>
<dbReference type="RefSeq" id="XP_006692480.1">
    <property type="nucleotide sequence ID" value="XM_006692417.1"/>
</dbReference>
<dbReference type="PANTHER" id="PTHR10696">
    <property type="entry name" value="GAMMA-BUTYROBETAINE HYDROXYLASE-RELATED"/>
    <property type="match status" value="1"/>
</dbReference>
<dbReference type="GO" id="GO:0045329">
    <property type="term" value="P:carnitine biosynthetic process"/>
    <property type="evidence" value="ECO:0007669"/>
    <property type="project" value="TreeGrafter"/>
</dbReference>
<dbReference type="OrthoDB" id="406634at2759"/>
<reference evidence="10 11" key="1">
    <citation type="journal article" date="2011" name="Cell">
        <title>Insight into structure and assembly of the nuclear pore complex by utilizing the genome of a eukaryotic thermophile.</title>
        <authorList>
            <person name="Amlacher S."/>
            <person name="Sarges P."/>
            <person name="Flemming D."/>
            <person name="van Noort V."/>
            <person name="Kunze R."/>
            <person name="Devos D.P."/>
            <person name="Arumugam M."/>
            <person name="Bork P."/>
            <person name="Hurt E."/>
        </authorList>
    </citation>
    <scope>NUCLEOTIDE SEQUENCE [LARGE SCALE GENOMIC DNA]</scope>
    <source>
        <strain evidence="11">DSM 1495 / CBS 144.50 / IMI 039719</strain>
    </source>
</reference>
<evidence type="ECO:0000256" key="6">
    <source>
        <dbReference type="ARBA" id="ARBA00023004"/>
    </source>
</evidence>
<dbReference type="Gene3D" id="3.30.2020.30">
    <property type="match status" value="1"/>
</dbReference>
<keyword evidence="11" id="KW-1185">Reference proteome</keyword>
<evidence type="ECO:0000313" key="10">
    <source>
        <dbReference type="EMBL" id="EGS22461.1"/>
    </source>
</evidence>
<dbReference type="EMBL" id="GL988040">
    <property type="protein sequence ID" value="EGS22461.1"/>
    <property type="molecule type" value="Genomic_DNA"/>
</dbReference>
<dbReference type="InterPro" id="IPR038492">
    <property type="entry name" value="GBBH-like_N_sf"/>
</dbReference>
<dbReference type="InterPro" id="IPR042098">
    <property type="entry name" value="TauD-like_sf"/>
</dbReference>
<evidence type="ECO:0000256" key="1">
    <source>
        <dbReference type="ARBA" id="ARBA00001954"/>
    </source>
</evidence>
<dbReference type="Proteomes" id="UP000008066">
    <property type="component" value="Unassembled WGS sequence"/>
</dbReference>
<name>G0S378_CHATD</name>
<dbReference type="PANTHER" id="PTHR10696:SF25">
    <property type="entry name" value="OXIDOREDUCTASE AIM17-RELATED"/>
    <property type="match status" value="1"/>
</dbReference>
<organism evidence="11">
    <name type="scientific">Chaetomium thermophilum (strain DSM 1495 / CBS 144.50 / IMI 039719)</name>
    <name type="common">Thermochaetoides thermophila</name>
    <dbReference type="NCBI Taxonomy" id="759272"/>
    <lineage>
        <taxon>Eukaryota</taxon>
        <taxon>Fungi</taxon>
        <taxon>Dikarya</taxon>
        <taxon>Ascomycota</taxon>
        <taxon>Pezizomycotina</taxon>
        <taxon>Sordariomycetes</taxon>
        <taxon>Sordariomycetidae</taxon>
        <taxon>Sordariales</taxon>
        <taxon>Chaetomiaceae</taxon>
        <taxon>Thermochaetoides</taxon>
    </lineage>
</organism>
<dbReference type="Pfam" id="PF02668">
    <property type="entry name" value="TauD"/>
    <property type="match status" value="1"/>
</dbReference>
<dbReference type="GO" id="GO:0005739">
    <property type="term" value="C:mitochondrion"/>
    <property type="evidence" value="ECO:0007669"/>
    <property type="project" value="TreeGrafter"/>
</dbReference>
<dbReference type="HOGENOM" id="CLU_442786_0_0_1"/>